<dbReference type="PROSITE" id="PS51257">
    <property type="entry name" value="PROKAR_LIPOPROTEIN"/>
    <property type="match status" value="1"/>
</dbReference>
<dbReference type="SUPFAM" id="SSF54427">
    <property type="entry name" value="NTF2-like"/>
    <property type="match status" value="1"/>
</dbReference>
<dbReference type="InterPro" id="IPR032710">
    <property type="entry name" value="NTF2-like_dom_sf"/>
</dbReference>
<proteinExistence type="predicted"/>
<dbReference type="EMBL" id="JBBKXY010000002">
    <property type="protein sequence ID" value="MFD3293366.1"/>
    <property type="molecule type" value="Genomic_DNA"/>
</dbReference>
<organism evidence="1 2">
    <name type="scientific">Aquirufa originis</name>
    <dbReference type="NCBI Taxonomy" id="3096514"/>
    <lineage>
        <taxon>Bacteria</taxon>
        <taxon>Pseudomonadati</taxon>
        <taxon>Bacteroidota</taxon>
        <taxon>Cytophagia</taxon>
        <taxon>Cytophagales</taxon>
        <taxon>Flectobacillaceae</taxon>
        <taxon>Aquirufa</taxon>
    </lineage>
</organism>
<sequence length="180" mass="20184">MKKIFMIMAVATALFSCGQKQEAAATSTEASADSLGGTMSSTDEKSQIIQNQIKAAFANDTTYKWDEIADNIAVYYPGDTIPDIKGKKAYMADFTSNGQLWDNPRFSFLRVMTLKMNNGETWTNLWGTWHVKGKFTGKELVMNVHQAIKWENDKVTQEVHFYDTKAIVDEFAAMKAAAKK</sequence>
<keyword evidence="2" id="KW-1185">Reference proteome</keyword>
<gene>
    <name evidence="1" type="ORF">SKC35_06685</name>
</gene>
<dbReference type="RefSeq" id="WP_377978616.1">
    <property type="nucleotide sequence ID" value="NZ_JBBKXY010000002.1"/>
</dbReference>
<evidence type="ECO:0000313" key="1">
    <source>
        <dbReference type="EMBL" id="MFD3293366.1"/>
    </source>
</evidence>
<evidence type="ECO:0008006" key="3">
    <source>
        <dbReference type="Google" id="ProtNLM"/>
    </source>
</evidence>
<accession>A0ABW6D576</accession>
<reference evidence="1 2" key="1">
    <citation type="submission" date="2024-03" db="EMBL/GenBank/DDBJ databases">
        <title>Aquirufa genome sequencing.</title>
        <authorList>
            <person name="Pitt A."/>
            <person name="Hahn M.W."/>
        </authorList>
    </citation>
    <scope>NUCLEOTIDE SEQUENCE [LARGE SCALE GENOMIC DNA]</scope>
    <source>
        <strain evidence="1 2">KTFRIE-69F</strain>
    </source>
</reference>
<evidence type="ECO:0000313" key="2">
    <source>
        <dbReference type="Proteomes" id="UP001598112"/>
    </source>
</evidence>
<dbReference type="Proteomes" id="UP001598112">
    <property type="component" value="Unassembled WGS sequence"/>
</dbReference>
<comment type="caution">
    <text evidence="1">The sequence shown here is derived from an EMBL/GenBank/DDBJ whole genome shotgun (WGS) entry which is preliminary data.</text>
</comment>
<name>A0ABW6D576_9BACT</name>
<protein>
    <recommendedName>
        <fullName evidence="3">Nuclear transport factor 2 family protein</fullName>
    </recommendedName>
</protein>
<dbReference type="Gene3D" id="3.10.450.50">
    <property type="match status" value="1"/>
</dbReference>